<evidence type="ECO:0000259" key="1">
    <source>
        <dbReference type="PROSITE" id="PS50801"/>
    </source>
</evidence>
<dbReference type="RefSeq" id="WP_231326624.1">
    <property type="nucleotide sequence ID" value="NZ_CP088156.1"/>
</dbReference>
<sequence>MTNSADGADQYLRLPPDCSIAAIRSVCDLVREALGRETRRDDRLEIDCSDVERADVTSVQLLLATAKSANLQGRPIVMTAISKTLSSTFMRAGVTADVMAAHALPCDTDER</sequence>
<name>A0ABY3RI92_9BRAD</name>
<reference evidence="2" key="1">
    <citation type="journal article" date="2024" name="Antonie Van Leeuwenhoek">
        <title>Bradyrhizobium ontarionense sp. nov., a novel bacterial symbiont isolated from Aeschynomene indica (Indian jointvetch), harbours photosynthesis, nitrogen fixation and nitrous oxide (N2O) reductase genes.</title>
        <authorList>
            <person name="Bromfield E.S.P."/>
            <person name="Cloutier S."/>
        </authorList>
    </citation>
    <scope>NUCLEOTIDE SEQUENCE</scope>
    <source>
        <strain evidence="2">A19</strain>
    </source>
</reference>
<dbReference type="PANTHER" id="PTHR35849:SF2">
    <property type="entry name" value="BLR2341 PROTEIN"/>
    <property type="match status" value="1"/>
</dbReference>
<accession>A0ABY3RI92</accession>
<organism evidence="2 3">
    <name type="scientific">Bradyrhizobium ontarionense</name>
    <dbReference type="NCBI Taxonomy" id="2898149"/>
    <lineage>
        <taxon>Bacteria</taxon>
        <taxon>Pseudomonadati</taxon>
        <taxon>Pseudomonadota</taxon>
        <taxon>Alphaproteobacteria</taxon>
        <taxon>Hyphomicrobiales</taxon>
        <taxon>Nitrobacteraceae</taxon>
        <taxon>Bradyrhizobium</taxon>
    </lineage>
</organism>
<dbReference type="InterPro" id="IPR058548">
    <property type="entry name" value="MlaB-like_STAS"/>
</dbReference>
<dbReference type="InterPro" id="IPR052746">
    <property type="entry name" value="MlaB_ABC_Transporter"/>
</dbReference>
<proteinExistence type="predicted"/>
<dbReference type="InterPro" id="IPR036513">
    <property type="entry name" value="STAS_dom_sf"/>
</dbReference>
<dbReference type="Gene3D" id="3.30.750.24">
    <property type="entry name" value="STAS domain"/>
    <property type="match status" value="1"/>
</dbReference>
<evidence type="ECO:0000313" key="3">
    <source>
        <dbReference type="Proteomes" id="UP001431010"/>
    </source>
</evidence>
<dbReference type="PANTHER" id="PTHR35849">
    <property type="entry name" value="BLR2341 PROTEIN"/>
    <property type="match status" value="1"/>
</dbReference>
<keyword evidence="3" id="KW-1185">Reference proteome</keyword>
<protein>
    <submittedName>
        <fullName evidence="2">STAS domain-containing protein</fullName>
    </submittedName>
</protein>
<dbReference type="InterPro" id="IPR002645">
    <property type="entry name" value="STAS_dom"/>
</dbReference>
<dbReference type="SUPFAM" id="SSF52091">
    <property type="entry name" value="SpoIIaa-like"/>
    <property type="match status" value="1"/>
</dbReference>
<evidence type="ECO:0000313" key="2">
    <source>
        <dbReference type="EMBL" id="UFZ07171.1"/>
    </source>
</evidence>
<dbReference type="PROSITE" id="PS50801">
    <property type="entry name" value="STAS"/>
    <property type="match status" value="1"/>
</dbReference>
<dbReference type="Pfam" id="PF13466">
    <property type="entry name" value="STAS_2"/>
    <property type="match status" value="1"/>
</dbReference>
<gene>
    <name evidence="2" type="ORF">LQG66_13060</name>
</gene>
<feature type="domain" description="STAS" evidence="1">
    <location>
        <begin position="30"/>
        <end position="111"/>
    </location>
</feature>
<dbReference type="EMBL" id="CP088156">
    <property type="protein sequence ID" value="UFZ07171.1"/>
    <property type="molecule type" value="Genomic_DNA"/>
</dbReference>
<dbReference type="Proteomes" id="UP001431010">
    <property type="component" value="Chromosome"/>
</dbReference>